<dbReference type="Proteomes" id="UP000094378">
    <property type="component" value="Chromosome"/>
</dbReference>
<protein>
    <submittedName>
        <fullName evidence="1">Uncharacterized protein</fullName>
    </submittedName>
</protein>
<dbReference type="AlphaFoldDB" id="A0A1B3SKI0"/>
<reference evidence="1 2" key="1">
    <citation type="submission" date="2016-08" db="EMBL/GenBank/DDBJ databases">
        <title>Complete genome sequence of Spiroplasma helicoides TABS-2 (DSM 22551).</title>
        <authorList>
            <person name="Shen W.-Y."/>
            <person name="Lo W.-S."/>
            <person name="Lai Y.-C."/>
            <person name="Kuo C.-H."/>
        </authorList>
    </citation>
    <scope>NUCLEOTIDE SEQUENCE [LARGE SCALE GENOMIC DNA]</scope>
    <source>
        <strain evidence="1 2">TABS-2</strain>
    </source>
</reference>
<dbReference type="Gene3D" id="1.10.30.50">
    <property type="match status" value="1"/>
</dbReference>
<dbReference type="EMBL" id="CP017015">
    <property type="protein sequence ID" value="AOG60426.1"/>
    <property type="molecule type" value="Genomic_DNA"/>
</dbReference>
<proteinExistence type="predicted"/>
<gene>
    <name evidence="1" type="ORF">SHELI_v1c04750</name>
</gene>
<evidence type="ECO:0000313" key="2">
    <source>
        <dbReference type="Proteomes" id="UP000094378"/>
    </source>
</evidence>
<dbReference type="STRING" id="216938.SHELI_v1c04750"/>
<name>A0A1B3SKI0_9MOLU</name>
<organism evidence="1 2">
    <name type="scientific">Spiroplasma helicoides</name>
    <dbReference type="NCBI Taxonomy" id="216938"/>
    <lineage>
        <taxon>Bacteria</taxon>
        <taxon>Bacillati</taxon>
        <taxon>Mycoplasmatota</taxon>
        <taxon>Mollicutes</taxon>
        <taxon>Entomoplasmatales</taxon>
        <taxon>Spiroplasmataceae</taxon>
        <taxon>Spiroplasma</taxon>
    </lineage>
</organism>
<dbReference type="OrthoDB" id="389741at2"/>
<keyword evidence="2" id="KW-1185">Reference proteome</keyword>
<accession>A0A1B3SKI0</accession>
<dbReference type="RefSeq" id="WP_069116353.1">
    <property type="nucleotide sequence ID" value="NZ_CP017015.1"/>
</dbReference>
<evidence type="ECO:0000313" key="1">
    <source>
        <dbReference type="EMBL" id="AOG60426.1"/>
    </source>
</evidence>
<sequence>MTKSPYEYLSEKDLEVWNKSKDCNCGEQDCKEKHKLCALCNHRVLFEAYIECEDDDEINWNIDHIIPKIRFEELMHIATTRGIHDIDDLKNLQLTHVHCNIIKANIFNNNYENGFGLIINQNYK</sequence>
<dbReference type="KEGG" id="shj:SHELI_v1c04750"/>